<keyword evidence="1" id="KW-1133">Transmembrane helix</keyword>
<gene>
    <name evidence="2" type="ORF">AVEN_9589_1</name>
</gene>
<feature type="transmembrane region" description="Helical" evidence="1">
    <location>
        <begin position="100"/>
        <end position="118"/>
    </location>
</feature>
<keyword evidence="1" id="KW-0812">Transmembrane</keyword>
<keyword evidence="3" id="KW-1185">Reference proteome</keyword>
<reference evidence="2 3" key="1">
    <citation type="journal article" date="2019" name="Sci. Rep.">
        <title>Orb-weaving spider Araneus ventricosus genome elucidates the spidroin gene catalogue.</title>
        <authorList>
            <person name="Kono N."/>
            <person name="Nakamura H."/>
            <person name="Ohtoshi R."/>
            <person name="Moran D.A.P."/>
            <person name="Shinohara A."/>
            <person name="Yoshida Y."/>
            <person name="Fujiwara M."/>
            <person name="Mori M."/>
            <person name="Tomita M."/>
            <person name="Arakawa K."/>
        </authorList>
    </citation>
    <scope>NUCLEOTIDE SEQUENCE [LARGE SCALE GENOMIC DNA]</scope>
</reference>
<accession>A0A4Y2H6X4</accession>
<evidence type="ECO:0000313" key="2">
    <source>
        <dbReference type="EMBL" id="GBM61317.1"/>
    </source>
</evidence>
<name>A0A4Y2H6X4_ARAVE</name>
<evidence type="ECO:0000313" key="3">
    <source>
        <dbReference type="Proteomes" id="UP000499080"/>
    </source>
</evidence>
<dbReference type="AlphaFoldDB" id="A0A4Y2H6X4"/>
<comment type="caution">
    <text evidence="2">The sequence shown here is derived from an EMBL/GenBank/DDBJ whole genome shotgun (WGS) entry which is preliminary data.</text>
</comment>
<proteinExistence type="predicted"/>
<dbReference type="EMBL" id="BGPR01001762">
    <property type="protein sequence ID" value="GBM61317.1"/>
    <property type="molecule type" value="Genomic_DNA"/>
</dbReference>
<sequence>MLQRRAKEEKLIDETKCSTVTGFTQALSQEYEISWILNTAAIYHFCGIQNLLKDYRPVKNTTMLVAVRGIFCDIILTSLTCPLCCRGFGSGRHFPAPPACYEYGYVLAQFYYVIFIVSNAHVNYGYMDYLYICGTLSVVFYCIE</sequence>
<dbReference type="Proteomes" id="UP000499080">
    <property type="component" value="Unassembled WGS sequence"/>
</dbReference>
<keyword evidence="1" id="KW-0472">Membrane</keyword>
<protein>
    <submittedName>
        <fullName evidence="2">Uncharacterized protein</fullName>
    </submittedName>
</protein>
<organism evidence="2 3">
    <name type="scientific">Araneus ventricosus</name>
    <name type="common">Orbweaver spider</name>
    <name type="synonym">Epeira ventricosa</name>
    <dbReference type="NCBI Taxonomy" id="182803"/>
    <lineage>
        <taxon>Eukaryota</taxon>
        <taxon>Metazoa</taxon>
        <taxon>Ecdysozoa</taxon>
        <taxon>Arthropoda</taxon>
        <taxon>Chelicerata</taxon>
        <taxon>Arachnida</taxon>
        <taxon>Araneae</taxon>
        <taxon>Araneomorphae</taxon>
        <taxon>Entelegynae</taxon>
        <taxon>Araneoidea</taxon>
        <taxon>Araneidae</taxon>
        <taxon>Araneus</taxon>
    </lineage>
</organism>
<evidence type="ECO:0000256" key="1">
    <source>
        <dbReference type="SAM" id="Phobius"/>
    </source>
</evidence>
<dbReference type="OrthoDB" id="8035293at2759"/>